<comment type="subcellular location">
    <subcellularLocation>
        <location evidence="1">Membrane</location>
        <topology evidence="1">Multi-pass membrane protein</topology>
    </subcellularLocation>
</comment>
<dbReference type="Proteomes" id="UP000664654">
    <property type="component" value="Unassembled WGS sequence"/>
</dbReference>
<evidence type="ECO:0000256" key="2">
    <source>
        <dbReference type="ARBA" id="ARBA00022692"/>
    </source>
</evidence>
<feature type="transmembrane region" description="Helical" evidence="6">
    <location>
        <begin position="126"/>
        <end position="144"/>
    </location>
</feature>
<feature type="compositionally biased region" description="Acidic residues" evidence="5">
    <location>
        <begin position="185"/>
        <end position="195"/>
    </location>
</feature>
<dbReference type="GO" id="GO:0004252">
    <property type="term" value="F:serine-type endopeptidase activity"/>
    <property type="evidence" value="ECO:0007669"/>
    <property type="project" value="InterPro"/>
</dbReference>
<organism evidence="8 9">
    <name type="scientific">Bowmanella dokdonensis</name>
    <dbReference type="NCBI Taxonomy" id="751969"/>
    <lineage>
        <taxon>Bacteria</taxon>
        <taxon>Pseudomonadati</taxon>
        <taxon>Pseudomonadota</taxon>
        <taxon>Gammaproteobacteria</taxon>
        <taxon>Alteromonadales</taxon>
        <taxon>Alteromonadaceae</taxon>
        <taxon>Bowmanella</taxon>
    </lineage>
</organism>
<keyword evidence="8" id="KW-0378">Hydrolase</keyword>
<dbReference type="InterPro" id="IPR022764">
    <property type="entry name" value="Peptidase_S54_rhomboid_dom"/>
</dbReference>
<dbReference type="GO" id="GO:0016020">
    <property type="term" value="C:membrane"/>
    <property type="evidence" value="ECO:0007669"/>
    <property type="project" value="UniProtKB-SubCell"/>
</dbReference>
<evidence type="ECO:0000256" key="5">
    <source>
        <dbReference type="SAM" id="MobiDB-lite"/>
    </source>
</evidence>
<feature type="transmembrane region" description="Helical" evidence="6">
    <location>
        <begin position="50"/>
        <end position="69"/>
    </location>
</feature>
<name>A0A939DPZ9_9ALTE</name>
<proteinExistence type="predicted"/>
<sequence length="216" mass="24157">MAASLFICLLWWIKLAESFLGLDFGMVGVTPGQTSGLLGILTAPLLHGSYAHIFSNTLPLLVLGTLLLFGYPRSWWLALLFIWPLSGLGVWLFAREATHLGASGLSHGIFFYLFVSSILRRDKLSVALMMIGFFLYGGMIMSIFPREPEISFESHFFGALAGVLASLLFQHRDPKPERQKYQWEDNNEEAEDPVIGDEWQLSRQASEANKGDQKAD</sequence>
<evidence type="ECO:0000256" key="3">
    <source>
        <dbReference type="ARBA" id="ARBA00022989"/>
    </source>
</evidence>
<dbReference type="GO" id="GO:0006508">
    <property type="term" value="P:proteolysis"/>
    <property type="evidence" value="ECO:0007669"/>
    <property type="project" value="UniProtKB-KW"/>
</dbReference>
<keyword evidence="8" id="KW-0645">Protease</keyword>
<evidence type="ECO:0000256" key="6">
    <source>
        <dbReference type="SAM" id="Phobius"/>
    </source>
</evidence>
<feature type="region of interest" description="Disordered" evidence="5">
    <location>
        <begin position="177"/>
        <end position="216"/>
    </location>
</feature>
<feature type="transmembrane region" description="Helical" evidence="6">
    <location>
        <begin position="150"/>
        <end position="169"/>
    </location>
</feature>
<dbReference type="InterPro" id="IPR035952">
    <property type="entry name" value="Rhomboid-like_sf"/>
</dbReference>
<dbReference type="PANTHER" id="PTHR43731:SF9">
    <property type="entry name" value="SLR1461 PROTEIN"/>
    <property type="match status" value="1"/>
</dbReference>
<feature type="transmembrane region" description="Helical" evidence="6">
    <location>
        <begin position="76"/>
        <end position="94"/>
    </location>
</feature>
<keyword evidence="2 6" id="KW-0812">Transmembrane</keyword>
<dbReference type="SUPFAM" id="SSF144091">
    <property type="entry name" value="Rhomboid-like"/>
    <property type="match status" value="1"/>
</dbReference>
<comment type="caution">
    <text evidence="8">The sequence shown here is derived from an EMBL/GenBank/DDBJ whole genome shotgun (WGS) entry which is preliminary data.</text>
</comment>
<evidence type="ECO:0000313" key="8">
    <source>
        <dbReference type="EMBL" id="MBN7826833.1"/>
    </source>
</evidence>
<evidence type="ECO:0000313" key="9">
    <source>
        <dbReference type="Proteomes" id="UP000664654"/>
    </source>
</evidence>
<dbReference type="PANTHER" id="PTHR43731">
    <property type="entry name" value="RHOMBOID PROTEASE"/>
    <property type="match status" value="1"/>
</dbReference>
<evidence type="ECO:0000256" key="1">
    <source>
        <dbReference type="ARBA" id="ARBA00004141"/>
    </source>
</evidence>
<accession>A0A939DPZ9</accession>
<dbReference type="AlphaFoldDB" id="A0A939DPZ9"/>
<keyword evidence="9" id="KW-1185">Reference proteome</keyword>
<gene>
    <name evidence="8" type="ORF">J0A66_16475</name>
</gene>
<dbReference type="InterPro" id="IPR050925">
    <property type="entry name" value="Rhomboid_protease_S54"/>
</dbReference>
<keyword evidence="4 6" id="KW-0472">Membrane</keyword>
<feature type="domain" description="Peptidase S54 rhomboid" evidence="7">
    <location>
        <begin position="38"/>
        <end position="169"/>
    </location>
</feature>
<dbReference type="Pfam" id="PF01694">
    <property type="entry name" value="Rhomboid"/>
    <property type="match status" value="1"/>
</dbReference>
<protein>
    <submittedName>
        <fullName evidence="8">Rhomboid family intramembrane serine protease</fullName>
    </submittedName>
</protein>
<evidence type="ECO:0000256" key="4">
    <source>
        <dbReference type="ARBA" id="ARBA00023136"/>
    </source>
</evidence>
<dbReference type="EMBL" id="JAFKCV010000011">
    <property type="protein sequence ID" value="MBN7826833.1"/>
    <property type="molecule type" value="Genomic_DNA"/>
</dbReference>
<feature type="transmembrane region" description="Helical" evidence="6">
    <location>
        <begin position="100"/>
        <end position="119"/>
    </location>
</feature>
<dbReference type="Gene3D" id="1.20.1540.10">
    <property type="entry name" value="Rhomboid-like"/>
    <property type="match status" value="1"/>
</dbReference>
<reference evidence="8" key="1">
    <citation type="submission" date="2021-03" db="EMBL/GenBank/DDBJ databases">
        <title>novel species isolated from a fishpond in China.</title>
        <authorList>
            <person name="Lu H."/>
            <person name="Cai Z."/>
        </authorList>
    </citation>
    <scope>NUCLEOTIDE SEQUENCE</scope>
    <source>
        <strain evidence="8">JCM 30855</strain>
    </source>
</reference>
<evidence type="ECO:0000259" key="7">
    <source>
        <dbReference type="Pfam" id="PF01694"/>
    </source>
</evidence>
<keyword evidence="3 6" id="KW-1133">Transmembrane helix</keyword>